<gene>
    <name evidence="1" type="ORF">A3C82_02875</name>
</gene>
<dbReference type="EMBL" id="MHTW01000002">
    <property type="protein sequence ID" value="OHA67950.1"/>
    <property type="molecule type" value="Genomic_DNA"/>
</dbReference>
<proteinExistence type="predicted"/>
<accession>A0A1G2R510</accession>
<name>A0A1G2R510_9BACT</name>
<evidence type="ECO:0000313" key="1">
    <source>
        <dbReference type="EMBL" id="OHA67950.1"/>
    </source>
</evidence>
<comment type="caution">
    <text evidence="1">The sequence shown here is derived from an EMBL/GenBank/DDBJ whole genome shotgun (WGS) entry which is preliminary data.</text>
</comment>
<sequence length="112" mass="13013">MREGVVVARRHSAVVAKPNHRKRDLIFLVWPVNTCYIHLQAEVPKGVSLDLQKGVWTFQERSFPIGERDYRSLEHTGVPLGCYDRTKLNHLRTFQDAIEWVAGRNRPISFDD</sequence>
<dbReference type="AlphaFoldDB" id="A0A1G2R510"/>
<dbReference type="STRING" id="1802451.A3C82_02875"/>
<dbReference type="Proteomes" id="UP000176901">
    <property type="component" value="Unassembled WGS sequence"/>
</dbReference>
<organism evidence="1 2">
    <name type="scientific">Candidatus Wildermuthbacteria bacterium RIFCSPHIGHO2_02_FULL_47_12</name>
    <dbReference type="NCBI Taxonomy" id="1802451"/>
    <lineage>
        <taxon>Bacteria</taxon>
        <taxon>Candidatus Wildermuthiibacteriota</taxon>
    </lineage>
</organism>
<protein>
    <submittedName>
        <fullName evidence="1">Uncharacterized protein</fullName>
    </submittedName>
</protein>
<reference evidence="1 2" key="1">
    <citation type="journal article" date="2016" name="Nat. Commun.">
        <title>Thousands of microbial genomes shed light on interconnected biogeochemical processes in an aquifer system.</title>
        <authorList>
            <person name="Anantharaman K."/>
            <person name="Brown C.T."/>
            <person name="Hug L.A."/>
            <person name="Sharon I."/>
            <person name="Castelle C.J."/>
            <person name="Probst A.J."/>
            <person name="Thomas B.C."/>
            <person name="Singh A."/>
            <person name="Wilkins M.J."/>
            <person name="Karaoz U."/>
            <person name="Brodie E.L."/>
            <person name="Williams K.H."/>
            <person name="Hubbard S.S."/>
            <person name="Banfield J.F."/>
        </authorList>
    </citation>
    <scope>NUCLEOTIDE SEQUENCE [LARGE SCALE GENOMIC DNA]</scope>
</reference>
<evidence type="ECO:0000313" key="2">
    <source>
        <dbReference type="Proteomes" id="UP000176901"/>
    </source>
</evidence>